<keyword evidence="1" id="KW-1133">Transmembrane helix</keyword>
<evidence type="ECO:0008006" key="4">
    <source>
        <dbReference type="Google" id="ProtNLM"/>
    </source>
</evidence>
<feature type="transmembrane region" description="Helical" evidence="1">
    <location>
        <begin position="50"/>
        <end position="67"/>
    </location>
</feature>
<accession>A0ABU0J0N3</accession>
<evidence type="ECO:0000256" key="1">
    <source>
        <dbReference type="SAM" id="Phobius"/>
    </source>
</evidence>
<dbReference type="EMBL" id="JAUSVX010000001">
    <property type="protein sequence ID" value="MDQ0467830.1"/>
    <property type="molecule type" value="Genomic_DNA"/>
</dbReference>
<dbReference type="Proteomes" id="UP001242480">
    <property type="component" value="Unassembled WGS sequence"/>
</dbReference>
<protein>
    <recommendedName>
        <fullName evidence="4">DUF3618 domain-containing protein</fullName>
    </recommendedName>
</protein>
<evidence type="ECO:0000313" key="3">
    <source>
        <dbReference type="Proteomes" id="UP001242480"/>
    </source>
</evidence>
<keyword evidence="1" id="KW-0812">Transmembrane</keyword>
<comment type="caution">
    <text evidence="2">The sequence shown here is derived from an EMBL/GenBank/DDBJ whole genome shotgun (WGS) entry which is preliminary data.</text>
</comment>
<name>A0ABU0J0N3_9HYPH</name>
<reference evidence="2 3" key="1">
    <citation type="submission" date="2023-07" db="EMBL/GenBank/DDBJ databases">
        <title>Genomic Encyclopedia of Type Strains, Phase IV (KMG-IV): sequencing the most valuable type-strain genomes for metagenomic binning, comparative biology and taxonomic classification.</title>
        <authorList>
            <person name="Goeker M."/>
        </authorList>
    </citation>
    <scope>NUCLEOTIDE SEQUENCE [LARGE SCALE GENOMIC DNA]</scope>
    <source>
        <strain evidence="2 3">DSM 19619</strain>
    </source>
</reference>
<keyword evidence="3" id="KW-1185">Reference proteome</keyword>
<organism evidence="2 3">
    <name type="scientific">Labrys wisconsinensis</name>
    <dbReference type="NCBI Taxonomy" id="425677"/>
    <lineage>
        <taxon>Bacteria</taxon>
        <taxon>Pseudomonadati</taxon>
        <taxon>Pseudomonadota</taxon>
        <taxon>Alphaproteobacteria</taxon>
        <taxon>Hyphomicrobiales</taxon>
        <taxon>Xanthobacteraceae</taxon>
        <taxon>Labrys</taxon>
    </lineage>
</organism>
<dbReference type="RefSeq" id="WP_307268055.1">
    <property type="nucleotide sequence ID" value="NZ_JAUSVX010000001.1"/>
</dbReference>
<keyword evidence="1" id="KW-0472">Membrane</keyword>
<proteinExistence type="predicted"/>
<gene>
    <name evidence="2" type="ORF">QO011_000825</name>
</gene>
<evidence type="ECO:0000313" key="2">
    <source>
        <dbReference type="EMBL" id="MDQ0467830.1"/>
    </source>
</evidence>
<sequence>MNDEQEARRILDRVDREGDVLGSALRRTADHFAAREADPADRIELWGRRIGRGLSLVGVIVLAILLVRQLGAR</sequence>